<dbReference type="InterPro" id="IPR004154">
    <property type="entry name" value="Anticodon-bd"/>
</dbReference>
<dbReference type="GO" id="GO:0006433">
    <property type="term" value="P:prolyl-tRNA aminoacylation"/>
    <property type="evidence" value="ECO:0007669"/>
    <property type="project" value="InterPro"/>
</dbReference>
<reference evidence="2 3" key="1">
    <citation type="submission" date="2020-12" db="EMBL/GenBank/DDBJ databases">
        <title>Concerted genomic and epigenomic changes stabilize Arabidopsis allopolyploids.</title>
        <authorList>
            <person name="Chen Z."/>
        </authorList>
    </citation>
    <scope>NUCLEOTIDE SEQUENCE [LARGE SCALE GENOMIC DNA]</scope>
    <source>
        <strain evidence="2">Allo738</strain>
        <tissue evidence="2">Leaf</tissue>
    </source>
</reference>
<dbReference type="Pfam" id="PF00587">
    <property type="entry name" value="tRNA-synt_2b"/>
    <property type="match status" value="1"/>
</dbReference>
<dbReference type="GO" id="GO:0005737">
    <property type="term" value="C:cytoplasm"/>
    <property type="evidence" value="ECO:0007669"/>
    <property type="project" value="InterPro"/>
</dbReference>
<dbReference type="PANTHER" id="PTHR43382:SF2">
    <property type="entry name" value="BIFUNCTIONAL GLUTAMATE_PROLINE--TRNA LIGASE"/>
    <property type="match status" value="1"/>
</dbReference>
<protein>
    <submittedName>
        <fullName evidence="2">Prolyl-tRNA synthetase class II</fullName>
    </submittedName>
</protein>
<dbReference type="InterPro" id="IPR002314">
    <property type="entry name" value="aa-tRNA-synt_IIb"/>
</dbReference>
<dbReference type="PANTHER" id="PTHR43382">
    <property type="entry name" value="PROLYL-TRNA SYNTHETASE"/>
    <property type="match status" value="1"/>
</dbReference>
<gene>
    <name evidence="2" type="ORF">ISN45_Aa07g001610</name>
</gene>
<comment type="caution">
    <text evidence="2">The sequence shown here is derived from an EMBL/GenBank/DDBJ whole genome shotgun (WGS) entry which is preliminary data.</text>
</comment>
<name>A0A8T1Y9L2_9BRAS</name>
<dbReference type="SMART" id="SM00946">
    <property type="entry name" value="ProRS-C_1"/>
    <property type="match status" value="1"/>
</dbReference>
<feature type="domain" description="Aminoacyl-transfer RNA synthetases class-II family profile" evidence="1">
    <location>
        <begin position="103"/>
        <end position="257"/>
    </location>
</feature>
<dbReference type="Pfam" id="PF03129">
    <property type="entry name" value="HGTP_anticodon"/>
    <property type="match status" value="1"/>
</dbReference>
<evidence type="ECO:0000313" key="3">
    <source>
        <dbReference type="Proteomes" id="UP000694240"/>
    </source>
</evidence>
<organism evidence="2 3">
    <name type="scientific">Arabidopsis thaliana x Arabidopsis arenosa</name>
    <dbReference type="NCBI Taxonomy" id="1240361"/>
    <lineage>
        <taxon>Eukaryota</taxon>
        <taxon>Viridiplantae</taxon>
        <taxon>Streptophyta</taxon>
        <taxon>Embryophyta</taxon>
        <taxon>Tracheophyta</taxon>
        <taxon>Spermatophyta</taxon>
        <taxon>Magnoliopsida</taxon>
        <taxon>eudicotyledons</taxon>
        <taxon>Gunneridae</taxon>
        <taxon>Pentapetalae</taxon>
        <taxon>rosids</taxon>
        <taxon>malvids</taxon>
        <taxon>Brassicales</taxon>
        <taxon>Brassicaceae</taxon>
        <taxon>Camelineae</taxon>
        <taxon>Arabidopsis</taxon>
    </lineage>
</organism>
<dbReference type="Proteomes" id="UP000694240">
    <property type="component" value="Chromosome 12"/>
</dbReference>
<dbReference type="GO" id="GO:0005524">
    <property type="term" value="F:ATP binding"/>
    <property type="evidence" value="ECO:0007669"/>
    <property type="project" value="InterPro"/>
</dbReference>
<dbReference type="PROSITE" id="PS50862">
    <property type="entry name" value="AA_TRNA_LIGASE_II"/>
    <property type="match status" value="1"/>
</dbReference>
<evidence type="ECO:0000259" key="1">
    <source>
        <dbReference type="PROSITE" id="PS50862"/>
    </source>
</evidence>
<dbReference type="GO" id="GO:0004827">
    <property type="term" value="F:proline-tRNA ligase activity"/>
    <property type="evidence" value="ECO:0007669"/>
    <property type="project" value="InterPro"/>
</dbReference>
<evidence type="ECO:0000313" key="2">
    <source>
        <dbReference type="EMBL" id="KAG7539890.1"/>
    </source>
</evidence>
<dbReference type="GO" id="GO:0017101">
    <property type="term" value="C:aminoacyl-tRNA synthetase multienzyme complex"/>
    <property type="evidence" value="ECO:0007669"/>
    <property type="project" value="TreeGrafter"/>
</dbReference>
<keyword evidence="3" id="KW-1185">Reference proteome</keyword>
<dbReference type="InterPro" id="IPR006195">
    <property type="entry name" value="aa-tRNA-synth_II"/>
</dbReference>
<dbReference type="Pfam" id="PF09180">
    <property type="entry name" value="ProRS-C_1"/>
    <property type="match status" value="1"/>
</dbReference>
<accession>A0A8T1Y9L2</accession>
<dbReference type="AlphaFoldDB" id="A0A8T1Y9L2"/>
<sequence length="458" mass="52326">MKPKTSVLPLDECDEVLDEWYKEVCYYGGMVEYYPIDGSYVLLDTPMQIWDQLKSFLDAEMKNMNVKKCHFPLTSEVEDSWADVLKKSMYPYLRKWIRFPSHLPLKLNQWCNAPRHKLINPTPFLRCREFMWQEGHGAFATKKEAYVDLLKVLEMYRRLYEELLAVPVLLGRKSENEKQVGGLYSTSAQVFIPETGHGVEGASAHCLGQTYAKTFNILFEDKNGEKAMVWQTSWDLNTTAIGLMLMIHGDDKGLVLPPGVAPVQVVVIPEICQGVDAKRIYDACEDIALILERSSFCVEVEKRRNIPLSTRHTLWERKGVPLRIQIGPAELDNNTAVLVRRDDGCKKSVSRDSLADDVHAILEDIQGSLFKKAKTKRDSCVEEVEDWAQFLKALKKRRLVLAPWCDEEGVEMDIKRRSDGLAKHFGTPFSQPPMSLGTLCFASGKLAKSWSYWTWTSC</sequence>
<dbReference type="InterPro" id="IPR016061">
    <property type="entry name" value="Pro-tRNA_ligase_II_C"/>
</dbReference>
<dbReference type="EMBL" id="JAEFBK010000012">
    <property type="protein sequence ID" value="KAG7539890.1"/>
    <property type="molecule type" value="Genomic_DNA"/>
</dbReference>
<dbReference type="InterPro" id="IPR004499">
    <property type="entry name" value="Pro-tRNA-ligase_IIa_arc-type"/>
</dbReference>
<proteinExistence type="predicted"/>